<keyword evidence="2" id="KW-1185">Reference proteome</keyword>
<comment type="caution">
    <text evidence="1">The sequence shown here is derived from an EMBL/GenBank/DDBJ whole genome shotgun (WGS) entry which is preliminary data.</text>
</comment>
<organism evidence="1 2">
    <name type="scientific">Aspergillus fumigatiaffinis</name>
    <dbReference type="NCBI Taxonomy" id="340414"/>
    <lineage>
        <taxon>Eukaryota</taxon>
        <taxon>Fungi</taxon>
        <taxon>Dikarya</taxon>
        <taxon>Ascomycota</taxon>
        <taxon>Pezizomycotina</taxon>
        <taxon>Eurotiomycetes</taxon>
        <taxon>Eurotiomycetidae</taxon>
        <taxon>Eurotiales</taxon>
        <taxon>Aspergillaceae</taxon>
        <taxon>Aspergillus</taxon>
        <taxon>Aspergillus subgen. Fumigati</taxon>
    </lineage>
</organism>
<dbReference type="Proteomes" id="UP000653565">
    <property type="component" value="Unassembled WGS sequence"/>
</dbReference>
<evidence type="ECO:0008006" key="3">
    <source>
        <dbReference type="Google" id="ProtNLM"/>
    </source>
</evidence>
<dbReference type="EMBL" id="JAAAPX010000188">
    <property type="protein sequence ID" value="KAF4227319.1"/>
    <property type="molecule type" value="Genomic_DNA"/>
</dbReference>
<reference evidence="1" key="2">
    <citation type="submission" date="2020-04" db="EMBL/GenBank/DDBJ databases">
        <authorList>
            <person name="Santos R.A.C."/>
            <person name="Steenwyk J.L."/>
            <person name="Rivero-Menendez O."/>
            <person name="Mead M.E."/>
            <person name="Silva L.P."/>
            <person name="Bastos R.W."/>
            <person name="Alastruey-Izquierdo A."/>
            <person name="Goldman G.H."/>
            <person name="Rokas A."/>
        </authorList>
    </citation>
    <scope>NUCLEOTIDE SEQUENCE</scope>
    <source>
        <strain evidence="1">CNM-CM6805</strain>
    </source>
</reference>
<name>A0A8H4GSK6_9EURO</name>
<evidence type="ECO:0000313" key="1">
    <source>
        <dbReference type="EMBL" id="KAF4227319.1"/>
    </source>
</evidence>
<reference evidence="1" key="1">
    <citation type="journal article" date="2020" name="bioRxiv">
        <title>Genomic and phenotypic heterogeneity of clinical isolates of the human pathogens Aspergillus fumigatus, Aspergillus lentulus and Aspergillus fumigatiaffinis.</title>
        <authorList>
            <person name="dos Santos R.A.C."/>
            <person name="Steenwyk J.L."/>
            <person name="Rivero-Menendez O."/>
            <person name="Mead M.E."/>
            <person name="Silva L.P."/>
            <person name="Bastos R.W."/>
            <person name="Alastruey-Izquierdo A."/>
            <person name="Goldman G.H."/>
            <person name="Rokas A."/>
        </authorList>
    </citation>
    <scope>NUCLEOTIDE SEQUENCE</scope>
    <source>
        <strain evidence="1">CNM-CM6805</strain>
    </source>
</reference>
<dbReference type="PANTHER" id="PTHR47784">
    <property type="entry name" value="STEROL UPTAKE CONTROL PROTEIN 2"/>
    <property type="match status" value="1"/>
</dbReference>
<gene>
    <name evidence="1" type="ORF">CNMCM6805_003130</name>
</gene>
<dbReference type="PANTHER" id="PTHR47784:SF7">
    <property type="entry name" value="ZN(II)2CYS6 TRANSCRIPTION FACTOR (EUROFUNG)"/>
    <property type="match status" value="1"/>
</dbReference>
<dbReference type="GO" id="GO:0001228">
    <property type="term" value="F:DNA-binding transcription activator activity, RNA polymerase II-specific"/>
    <property type="evidence" value="ECO:0007669"/>
    <property type="project" value="TreeGrafter"/>
</dbReference>
<dbReference type="AlphaFoldDB" id="A0A8H4GSK6"/>
<evidence type="ECO:0000313" key="2">
    <source>
        <dbReference type="Proteomes" id="UP000653565"/>
    </source>
</evidence>
<dbReference type="InterPro" id="IPR053157">
    <property type="entry name" value="Sterol_Uptake_Regulator"/>
</dbReference>
<protein>
    <recommendedName>
        <fullName evidence="3">C6 transcription factor</fullName>
    </recommendedName>
</protein>
<proteinExistence type="predicted"/>
<accession>A0A8H4GSK6</accession>
<sequence length="301" mass="34408">MLSLGASHCSVINPRGKQYLPMAIAYRGKALKSLSATLAKGDDCTVLEMDGALATCYTLTFQAHHMSDGVVDFAVIVRGCGLLTNWYFQKSRESHIFNIQSHEDMTQMIISWLPLEMQPLHNRELIDACLASLKKLQPLLQTRAHSTFFNTLRSMYESLLLSHRHAMLQLIVLYGEWAGMDNVEFRTFVAPGNHVSRALFLHYITVDCLMKPVYAELMRERSVGSLGGQFLVYRWAEAIYHGLPRSMQELVRDQLLNLAVYLLPEVEIHRTNFPQWNHKLVGFIDWLRRRAPGEVLQSCNI</sequence>
<dbReference type="OrthoDB" id="416217at2759"/>